<name>A0A396SEY7_9BACL</name>
<keyword evidence="2" id="KW-1185">Reference proteome</keyword>
<gene>
    <name evidence="1" type="ORF">D1B33_03050</name>
</gene>
<evidence type="ECO:0000313" key="2">
    <source>
        <dbReference type="Proteomes" id="UP000265692"/>
    </source>
</evidence>
<dbReference type="OrthoDB" id="2474248at2"/>
<sequence length="82" mass="9290">MQNPFFRQIENKTGVSMDEIFALANAIQHADFTNEKQVRKIIKRVSKIANKPVSSELEDQIVKSIMQDGKSLDLGKIQKMLG</sequence>
<dbReference type="Pfam" id="PF14069">
    <property type="entry name" value="SpoVIF"/>
    <property type="match status" value="1"/>
</dbReference>
<accession>A0A396SEY7</accession>
<dbReference type="AlphaFoldDB" id="A0A396SEY7"/>
<dbReference type="Proteomes" id="UP000265692">
    <property type="component" value="Unassembled WGS sequence"/>
</dbReference>
<organism evidence="1 2">
    <name type="scientific">Ureibacillus yapensis</name>
    <dbReference type="NCBI Taxonomy" id="2304605"/>
    <lineage>
        <taxon>Bacteria</taxon>
        <taxon>Bacillati</taxon>
        <taxon>Bacillota</taxon>
        <taxon>Bacilli</taxon>
        <taxon>Bacillales</taxon>
        <taxon>Caryophanaceae</taxon>
        <taxon>Ureibacillus</taxon>
    </lineage>
</organism>
<reference evidence="1 2" key="1">
    <citation type="submission" date="2018-08" db="EMBL/GenBank/DDBJ databases">
        <title>Lysinibacillus sp. YLB-03 draft genome sequence.</title>
        <authorList>
            <person name="Yu L."/>
        </authorList>
    </citation>
    <scope>NUCLEOTIDE SEQUENCE [LARGE SCALE GENOMIC DNA]</scope>
    <source>
        <strain evidence="1 2">YLB-03</strain>
    </source>
</reference>
<comment type="caution">
    <text evidence="1">The sequence shown here is derived from an EMBL/GenBank/DDBJ whole genome shotgun (WGS) entry which is preliminary data.</text>
</comment>
<dbReference type="EMBL" id="QWEI01000001">
    <property type="protein sequence ID" value="RHW39845.1"/>
    <property type="molecule type" value="Genomic_DNA"/>
</dbReference>
<dbReference type="RefSeq" id="WP_118874855.1">
    <property type="nucleotide sequence ID" value="NZ_QWEI01000001.1"/>
</dbReference>
<protein>
    <submittedName>
        <fullName evidence="1">Sporulation protein</fullName>
    </submittedName>
</protein>
<dbReference type="InterPro" id="IPR025942">
    <property type="entry name" value="SpoVIF"/>
</dbReference>
<evidence type="ECO:0000313" key="1">
    <source>
        <dbReference type="EMBL" id="RHW39845.1"/>
    </source>
</evidence>
<proteinExistence type="predicted"/>